<accession>A0A8W8NMN3</accession>
<reference evidence="2" key="1">
    <citation type="submission" date="2022-08" db="UniProtKB">
        <authorList>
            <consortium name="EnsemblMetazoa"/>
        </authorList>
    </citation>
    <scope>IDENTIFICATION</scope>
    <source>
        <strain evidence="2">05x7-T-G4-1.051#20</strain>
    </source>
</reference>
<evidence type="ECO:0000313" key="3">
    <source>
        <dbReference type="Proteomes" id="UP000005408"/>
    </source>
</evidence>
<evidence type="ECO:0000256" key="1">
    <source>
        <dbReference type="SAM" id="Phobius"/>
    </source>
</evidence>
<dbReference type="Proteomes" id="UP000005408">
    <property type="component" value="Unassembled WGS sequence"/>
</dbReference>
<keyword evidence="1" id="KW-0812">Transmembrane</keyword>
<keyword evidence="1" id="KW-1133">Transmembrane helix</keyword>
<name>A0A8W8NMN3_MAGGI</name>
<sequence>MKQDLDEDKMLLNRSEIILHFRRRQPPESILIADPYIYVVFCHLTFKVRMAVWTASSTSRLSLYLIRVSMGSLNLASVDVDYNCSNYGSNYRALFLYNITEDLVHVQNFLYRSYYGVEFWTDLSIISSTTMISNVTGNLFPKESLISENGHGNCVTMKGESGRIFQKAKGCDSRYYVMCRMYTPNTGGGDSSSPDCTCNCKNGVSHPTLTEDEVEIVVSEIRKNLTVFKANLSSSIRKRISASDPRLSSRVIGMTLGVSILSFVASLLVIPDLVAGFRCLMSRL</sequence>
<dbReference type="EnsemblMetazoa" id="G6442.1">
    <property type="protein sequence ID" value="G6442.1:cds"/>
    <property type="gene ID" value="G6442"/>
</dbReference>
<keyword evidence="1" id="KW-0472">Membrane</keyword>
<proteinExistence type="predicted"/>
<dbReference type="AlphaFoldDB" id="A0A8W8NMN3"/>
<organism evidence="2 3">
    <name type="scientific">Magallana gigas</name>
    <name type="common">Pacific oyster</name>
    <name type="synonym">Crassostrea gigas</name>
    <dbReference type="NCBI Taxonomy" id="29159"/>
    <lineage>
        <taxon>Eukaryota</taxon>
        <taxon>Metazoa</taxon>
        <taxon>Spiralia</taxon>
        <taxon>Lophotrochozoa</taxon>
        <taxon>Mollusca</taxon>
        <taxon>Bivalvia</taxon>
        <taxon>Autobranchia</taxon>
        <taxon>Pteriomorphia</taxon>
        <taxon>Ostreida</taxon>
        <taxon>Ostreoidea</taxon>
        <taxon>Ostreidae</taxon>
        <taxon>Magallana</taxon>
    </lineage>
</organism>
<keyword evidence="3" id="KW-1185">Reference proteome</keyword>
<protein>
    <submittedName>
        <fullName evidence="2">Uncharacterized protein</fullName>
    </submittedName>
</protein>
<evidence type="ECO:0000313" key="2">
    <source>
        <dbReference type="EnsemblMetazoa" id="G6442.1:cds"/>
    </source>
</evidence>
<feature type="transmembrane region" description="Helical" evidence="1">
    <location>
        <begin position="251"/>
        <end position="274"/>
    </location>
</feature>